<keyword evidence="4" id="KW-1185">Reference proteome</keyword>
<feature type="transmembrane region" description="Helical" evidence="1">
    <location>
        <begin position="12"/>
        <end position="32"/>
    </location>
</feature>
<feature type="transmembrane region" description="Helical" evidence="1">
    <location>
        <begin position="184"/>
        <end position="205"/>
    </location>
</feature>
<protein>
    <recommendedName>
        <fullName evidence="2">Signal transduction histidine kinase internal region domain-containing protein</fullName>
    </recommendedName>
</protein>
<feature type="transmembrane region" description="Helical" evidence="1">
    <location>
        <begin position="256"/>
        <end position="273"/>
    </location>
</feature>
<dbReference type="EMBL" id="CAJRAF010000002">
    <property type="protein sequence ID" value="CAG5009850.1"/>
    <property type="molecule type" value="Genomic_DNA"/>
</dbReference>
<dbReference type="InterPro" id="IPR010559">
    <property type="entry name" value="Sig_transdc_His_kin_internal"/>
</dbReference>
<feature type="transmembrane region" description="Helical" evidence="1">
    <location>
        <begin position="217"/>
        <end position="236"/>
    </location>
</feature>
<feature type="transmembrane region" description="Helical" evidence="1">
    <location>
        <begin position="142"/>
        <end position="164"/>
    </location>
</feature>
<dbReference type="RefSeq" id="WP_215240944.1">
    <property type="nucleotide sequence ID" value="NZ_CAJRAF010000002.1"/>
</dbReference>
<keyword evidence="1" id="KW-0812">Transmembrane</keyword>
<evidence type="ECO:0000259" key="2">
    <source>
        <dbReference type="Pfam" id="PF06580"/>
    </source>
</evidence>
<evidence type="ECO:0000313" key="4">
    <source>
        <dbReference type="Proteomes" id="UP000680038"/>
    </source>
</evidence>
<dbReference type="Proteomes" id="UP000680038">
    <property type="component" value="Unassembled WGS sequence"/>
</dbReference>
<dbReference type="AlphaFoldDB" id="A0A916NDS0"/>
<dbReference type="InterPro" id="IPR036890">
    <property type="entry name" value="HATPase_C_sf"/>
</dbReference>
<organism evidence="3 4">
    <name type="scientific">Dyadobacter helix</name>
    <dbReference type="NCBI Taxonomy" id="2822344"/>
    <lineage>
        <taxon>Bacteria</taxon>
        <taxon>Pseudomonadati</taxon>
        <taxon>Bacteroidota</taxon>
        <taxon>Cytophagia</taxon>
        <taxon>Cytophagales</taxon>
        <taxon>Spirosomataceae</taxon>
        <taxon>Dyadobacter</taxon>
    </lineage>
</organism>
<keyword evidence="1" id="KW-0472">Membrane</keyword>
<accession>A0A916NDS0</accession>
<dbReference type="InterPro" id="IPR050640">
    <property type="entry name" value="Bact_2-comp_sensor_kinase"/>
</dbReference>
<sequence length="514" mass="58937">MTKTSLIRKFEWMLVITASVGYIIKSLLYDALDFDIKVRAAIGSGVSVPTILKALSHYDHTLNHNLPVIAAGVLCLTAWYLFHYLLFPKITKEPFGVFEFTLLTVIGGLLASGAFILLNTIEIDFRQDARANIVGLKDVTHFRKLFVISDSIAFFTLICIYEVMAQGYYKLYERLEEEPHGKTLNYFLMLLLGSFAFAAMVSTRLVPFLLRANDSRVVLAIALVLLFLYILQEYYFRHIHFALPGDFMLTRFRTQVSTYLFLVFIASMLFLGIRARISTRMSPSLIWVPASLLIFPAGIAIGRRKRQVESSKLKAQVSVKSAELAQLRSQINPHFLFNALNSLYATALKENSSQTAEGIQKLGDIMRFMLDENNRDRIPLQQEIAYLHNYIDIQNMRLDRSQQIEVKVHLQDTEQEIYVAPMLLNPFVENAFKHGISFQYPSWIYITLTLDREKLFFKVHNSLHKFQGLNTEKSVGGIGLDNVRQRLELVYPGRYALAVQESERDFFISLTLTY</sequence>
<gene>
    <name evidence="3" type="ORF">DYBT9275_04582</name>
</gene>
<dbReference type="GO" id="GO:0016020">
    <property type="term" value="C:membrane"/>
    <property type="evidence" value="ECO:0007669"/>
    <property type="project" value="InterPro"/>
</dbReference>
<name>A0A916NDS0_9BACT</name>
<dbReference type="PANTHER" id="PTHR34220">
    <property type="entry name" value="SENSOR HISTIDINE KINASE YPDA"/>
    <property type="match status" value="1"/>
</dbReference>
<feature type="transmembrane region" description="Helical" evidence="1">
    <location>
        <begin position="68"/>
        <end position="86"/>
    </location>
</feature>
<feature type="domain" description="Signal transduction histidine kinase internal region" evidence="2">
    <location>
        <begin position="322"/>
        <end position="399"/>
    </location>
</feature>
<dbReference type="Gene3D" id="3.30.565.10">
    <property type="entry name" value="Histidine kinase-like ATPase, C-terminal domain"/>
    <property type="match status" value="1"/>
</dbReference>
<dbReference type="Pfam" id="PF06580">
    <property type="entry name" value="His_kinase"/>
    <property type="match status" value="1"/>
</dbReference>
<dbReference type="GO" id="GO:0000155">
    <property type="term" value="F:phosphorelay sensor kinase activity"/>
    <property type="evidence" value="ECO:0007669"/>
    <property type="project" value="InterPro"/>
</dbReference>
<comment type="caution">
    <text evidence="3">The sequence shown here is derived from an EMBL/GenBank/DDBJ whole genome shotgun (WGS) entry which is preliminary data.</text>
</comment>
<keyword evidence="1" id="KW-1133">Transmembrane helix</keyword>
<reference evidence="3" key="1">
    <citation type="submission" date="2021-04" db="EMBL/GenBank/DDBJ databases">
        <authorList>
            <person name="Rodrigo-Torres L."/>
            <person name="Arahal R. D."/>
            <person name="Lucena T."/>
        </authorList>
    </citation>
    <scope>NUCLEOTIDE SEQUENCE</scope>
    <source>
        <strain evidence="3">CECT 9275</strain>
    </source>
</reference>
<dbReference type="PANTHER" id="PTHR34220:SF7">
    <property type="entry name" value="SENSOR HISTIDINE KINASE YPDA"/>
    <property type="match status" value="1"/>
</dbReference>
<evidence type="ECO:0000313" key="3">
    <source>
        <dbReference type="EMBL" id="CAG5009850.1"/>
    </source>
</evidence>
<feature type="transmembrane region" description="Helical" evidence="1">
    <location>
        <begin position="285"/>
        <end position="302"/>
    </location>
</feature>
<proteinExistence type="predicted"/>
<evidence type="ECO:0000256" key="1">
    <source>
        <dbReference type="SAM" id="Phobius"/>
    </source>
</evidence>
<feature type="transmembrane region" description="Helical" evidence="1">
    <location>
        <begin position="98"/>
        <end position="121"/>
    </location>
</feature>